<name>A0A6A7B8I4_9PLEO</name>
<dbReference type="AlphaFoldDB" id="A0A6A7B8I4"/>
<feature type="non-terminal residue" evidence="1">
    <location>
        <position position="1"/>
    </location>
</feature>
<sequence>LTIEQVLWIYLICFNAAANAAPPYLLAYAQHVRHPGVELPVWQVWTVNDLHNPPEDHSKISFAPEWLPDALVKKDLCDHFALLFEDEVHQKLQADFGARARWIQYFPIIDFILATFDSDHQLEKPLHSALVIQQPNGINMVFDGSLEQFGWRKETWLQSEADFLATRLDQTEDPCWEYASDQTRSETREAMLHADGGLWEQLRIRMEELFGELEWDKLKETGHEQRTAAVKAQAEAKF</sequence>
<accession>A0A6A7B8I4</accession>
<proteinExistence type="predicted"/>
<protein>
    <submittedName>
        <fullName evidence="1">Uncharacterized protein</fullName>
    </submittedName>
</protein>
<evidence type="ECO:0000313" key="1">
    <source>
        <dbReference type="EMBL" id="KAF2850578.1"/>
    </source>
</evidence>
<dbReference type="EMBL" id="MU006306">
    <property type="protein sequence ID" value="KAF2850578.1"/>
    <property type="molecule type" value="Genomic_DNA"/>
</dbReference>
<feature type="non-terminal residue" evidence="1">
    <location>
        <position position="238"/>
    </location>
</feature>
<dbReference type="Proteomes" id="UP000799423">
    <property type="component" value="Unassembled WGS sequence"/>
</dbReference>
<evidence type="ECO:0000313" key="2">
    <source>
        <dbReference type="Proteomes" id="UP000799423"/>
    </source>
</evidence>
<organism evidence="1 2">
    <name type="scientific">Plenodomus tracheiphilus IPT5</name>
    <dbReference type="NCBI Taxonomy" id="1408161"/>
    <lineage>
        <taxon>Eukaryota</taxon>
        <taxon>Fungi</taxon>
        <taxon>Dikarya</taxon>
        <taxon>Ascomycota</taxon>
        <taxon>Pezizomycotina</taxon>
        <taxon>Dothideomycetes</taxon>
        <taxon>Pleosporomycetidae</taxon>
        <taxon>Pleosporales</taxon>
        <taxon>Pleosporineae</taxon>
        <taxon>Leptosphaeriaceae</taxon>
        <taxon>Plenodomus</taxon>
    </lineage>
</organism>
<dbReference type="OrthoDB" id="3789784at2759"/>
<reference evidence="1" key="1">
    <citation type="submission" date="2020-01" db="EMBL/GenBank/DDBJ databases">
        <authorList>
            <consortium name="DOE Joint Genome Institute"/>
            <person name="Haridas S."/>
            <person name="Albert R."/>
            <person name="Binder M."/>
            <person name="Bloem J."/>
            <person name="Labutti K."/>
            <person name="Salamov A."/>
            <person name="Andreopoulos B."/>
            <person name="Baker S.E."/>
            <person name="Barry K."/>
            <person name="Bills G."/>
            <person name="Bluhm B.H."/>
            <person name="Cannon C."/>
            <person name="Castanera R."/>
            <person name="Culley D.E."/>
            <person name="Daum C."/>
            <person name="Ezra D."/>
            <person name="Gonzalez J.B."/>
            <person name="Henrissat B."/>
            <person name="Kuo A."/>
            <person name="Liang C."/>
            <person name="Lipzen A."/>
            <person name="Lutzoni F."/>
            <person name="Magnuson J."/>
            <person name="Mondo S."/>
            <person name="Nolan M."/>
            <person name="Ohm R."/>
            <person name="Pangilinan J."/>
            <person name="Park H.-J."/>
            <person name="Ramirez L."/>
            <person name="Alfaro M."/>
            <person name="Sun H."/>
            <person name="Tritt A."/>
            <person name="Yoshinaga Y."/>
            <person name="Zwiers L.-H."/>
            <person name="Turgeon B.G."/>
            <person name="Goodwin S.B."/>
            <person name="Spatafora J.W."/>
            <person name="Crous P.W."/>
            <person name="Grigoriev I.V."/>
        </authorList>
    </citation>
    <scope>NUCLEOTIDE SEQUENCE</scope>
    <source>
        <strain evidence="1">IPT5</strain>
    </source>
</reference>
<keyword evidence="2" id="KW-1185">Reference proteome</keyword>
<gene>
    <name evidence="1" type="ORF">T440DRAFT_376589</name>
</gene>